<keyword evidence="1" id="KW-0472">Membrane</keyword>
<proteinExistence type="predicted"/>
<evidence type="ECO:0000259" key="2">
    <source>
        <dbReference type="PROSITE" id="PS50113"/>
    </source>
</evidence>
<dbReference type="InterPro" id="IPR035919">
    <property type="entry name" value="EAL_sf"/>
</dbReference>
<evidence type="ECO:0000256" key="1">
    <source>
        <dbReference type="SAM" id="Phobius"/>
    </source>
</evidence>
<dbReference type="Pfam" id="PF00563">
    <property type="entry name" value="EAL"/>
    <property type="match status" value="1"/>
</dbReference>
<dbReference type="Pfam" id="PF00990">
    <property type="entry name" value="GGDEF"/>
    <property type="match status" value="1"/>
</dbReference>
<keyword evidence="1" id="KW-0812">Transmembrane</keyword>
<feature type="domain" description="EAL" evidence="3">
    <location>
        <begin position="529"/>
        <end position="785"/>
    </location>
</feature>
<keyword evidence="6" id="KW-1185">Reference proteome</keyword>
<dbReference type="Gene3D" id="3.20.20.450">
    <property type="entry name" value="EAL domain"/>
    <property type="match status" value="1"/>
</dbReference>
<dbReference type="CDD" id="cd01949">
    <property type="entry name" value="GGDEF"/>
    <property type="match status" value="1"/>
</dbReference>
<feature type="transmembrane region" description="Helical" evidence="1">
    <location>
        <begin position="75"/>
        <end position="94"/>
    </location>
</feature>
<dbReference type="InterPro" id="IPR000700">
    <property type="entry name" value="PAS-assoc_C"/>
</dbReference>
<dbReference type="PROSITE" id="PS50883">
    <property type="entry name" value="EAL"/>
    <property type="match status" value="1"/>
</dbReference>
<dbReference type="PANTHER" id="PTHR44757">
    <property type="entry name" value="DIGUANYLATE CYCLASE DGCP"/>
    <property type="match status" value="1"/>
</dbReference>
<feature type="transmembrane region" description="Helical" evidence="1">
    <location>
        <begin position="45"/>
        <end position="63"/>
    </location>
</feature>
<feature type="domain" description="PAC" evidence="2">
    <location>
        <begin position="303"/>
        <end position="355"/>
    </location>
</feature>
<dbReference type="InterPro" id="IPR000160">
    <property type="entry name" value="GGDEF_dom"/>
</dbReference>
<feature type="transmembrane region" description="Helical" evidence="1">
    <location>
        <begin position="106"/>
        <end position="132"/>
    </location>
</feature>
<dbReference type="SMART" id="SM00267">
    <property type="entry name" value="GGDEF"/>
    <property type="match status" value="1"/>
</dbReference>
<dbReference type="PANTHER" id="PTHR44757:SF2">
    <property type="entry name" value="BIOFILM ARCHITECTURE MAINTENANCE PROTEIN MBAA"/>
    <property type="match status" value="1"/>
</dbReference>
<keyword evidence="1" id="KW-1133">Transmembrane helix</keyword>
<accession>A0ABN4LMG7</accession>
<dbReference type="CDD" id="cd01948">
    <property type="entry name" value="EAL"/>
    <property type="match status" value="1"/>
</dbReference>
<dbReference type="InterPro" id="IPR000014">
    <property type="entry name" value="PAS"/>
</dbReference>
<dbReference type="SMART" id="SM00052">
    <property type="entry name" value="EAL"/>
    <property type="match status" value="1"/>
</dbReference>
<dbReference type="NCBIfam" id="TIGR00254">
    <property type="entry name" value="GGDEF"/>
    <property type="match status" value="1"/>
</dbReference>
<dbReference type="EMBL" id="CP013926">
    <property type="protein sequence ID" value="AMJ74097.1"/>
    <property type="molecule type" value="Genomic_DNA"/>
</dbReference>
<dbReference type="RefSeq" id="WP_057792693.1">
    <property type="nucleotide sequence ID" value="NZ_CP013926.1"/>
</dbReference>
<name>A0ABN4LMG7_9ALTE</name>
<dbReference type="InterPro" id="IPR013656">
    <property type="entry name" value="PAS_4"/>
</dbReference>
<sequence>MIGKHIFKLPVFLYWLRQYWGDPDAPSDIARHYRARQIDSIARQLPLASIATCFVVFLCVAFARNNINHDFLMTWAGTLIIIACGDLIAWYLLLHSNIGNSGAKRVVLILALMLGLAALLYAQMIVALIGALDFSGQLVLVAIGAGFISTGAWQFASLPAASLLWILGLTLGTSIGFYINYGTEYLFLSSLLVVYWAYLSCAAMVTSKRFVLGLVAETAIEQQRQVVGLLLKDFEENASDWLWEIDTLGCLRHVSSRMESVFGKDITHLSGRHFVSLLREISPSGSETQLTQLGTKFESNEPFTFQNIAIQNSSSTRWWSLTAQPLNNNNGEVIGWRGVGTDVTEALLREQEMTHLANVDSLTGLANRHAFGHTLSNCFIEGAELSCNITLLTLDIDNFKAVNDTLGHLAGDELLKEVASRFQKLTPDDVLLVRLGGDEFAWVFPHCISPLQATLFGEKIHESLAIPWLHQEHSFNLGASIGVANAPMDGASPVSLQRASDMALYSAKASGKNRLCFYDPKLDEYAMLRLALLNDFRKSFANHDFVVLYQPQIRFSDNALIGFEALVRWHHPERGIVSPIEFIHLIEENGMIIPLGKWVLNQACKDAMTWSAPLQIAVNVSPVQIERSNMLLTVASTLENTELPASRLELELTESSLMCDGDNTINLLNELRQQGVKIALDDFGTGYSSLSYLQRFPFDKLKVDRSFVIAASNHTNSDGKSDAKSILSAILQLAQVLNLETIAEGVETQEVGTLLHELGFENAQGYFYGRPMTADQAKQLIIDWPHNIEQNNS</sequence>
<reference evidence="5 6" key="1">
    <citation type="submission" date="2015-12" db="EMBL/GenBank/DDBJ databases">
        <title>Intraspecies pangenome expansion in the marine bacterium Alteromonas.</title>
        <authorList>
            <person name="Lopez-Perez M."/>
            <person name="Rodriguez-Valera F."/>
        </authorList>
    </citation>
    <scope>NUCLEOTIDE SEQUENCE [LARGE SCALE GENOMIC DNA]</scope>
    <source>
        <strain evidence="5 6">LMG 21861</strain>
    </source>
</reference>
<dbReference type="InterPro" id="IPR043128">
    <property type="entry name" value="Rev_trsase/Diguanyl_cyclase"/>
</dbReference>
<dbReference type="NCBIfam" id="TIGR00229">
    <property type="entry name" value="sensory_box"/>
    <property type="match status" value="1"/>
</dbReference>
<evidence type="ECO:0000259" key="4">
    <source>
        <dbReference type="PROSITE" id="PS50887"/>
    </source>
</evidence>
<dbReference type="InterPro" id="IPR001633">
    <property type="entry name" value="EAL_dom"/>
</dbReference>
<dbReference type="Pfam" id="PF08448">
    <property type="entry name" value="PAS_4"/>
    <property type="match status" value="1"/>
</dbReference>
<feature type="transmembrane region" description="Helical" evidence="1">
    <location>
        <begin position="163"/>
        <end position="179"/>
    </location>
</feature>
<dbReference type="SUPFAM" id="SSF55073">
    <property type="entry name" value="Nucleotide cyclase"/>
    <property type="match status" value="1"/>
</dbReference>
<feature type="transmembrane region" description="Helical" evidence="1">
    <location>
        <begin position="185"/>
        <end position="205"/>
    </location>
</feature>
<dbReference type="Proteomes" id="UP000056750">
    <property type="component" value="Chromosome"/>
</dbReference>
<protein>
    <submittedName>
        <fullName evidence="5">Uncharacterized protein</fullName>
    </submittedName>
</protein>
<dbReference type="InterPro" id="IPR029787">
    <property type="entry name" value="Nucleotide_cyclase"/>
</dbReference>
<evidence type="ECO:0000313" key="6">
    <source>
        <dbReference type="Proteomes" id="UP000056750"/>
    </source>
</evidence>
<evidence type="ECO:0000259" key="3">
    <source>
        <dbReference type="PROSITE" id="PS50883"/>
    </source>
</evidence>
<dbReference type="SUPFAM" id="SSF141868">
    <property type="entry name" value="EAL domain-like"/>
    <property type="match status" value="1"/>
</dbReference>
<gene>
    <name evidence="5" type="ORF">AVL57_08990</name>
</gene>
<dbReference type="PROSITE" id="PS50113">
    <property type="entry name" value="PAC"/>
    <property type="match status" value="1"/>
</dbReference>
<feature type="domain" description="GGDEF" evidence="4">
    <location>
        <begin position="387"/>
        <end position="520"/>
    </location>
</feature>
<dbReference type="PROSITE" id="PS50887">
    <property type="entry name" value="GGDEF"/>
    <property type="match status" value="1"/>
</dbReference>
<dbReference type="Gene3D" id="3.30.450.20">
    <property type="entry name" value="PAS domain"/>
    <property type="match status" value="1"/>
</dbReference>
<dbReference type="SUPFAM" id="SSF55785">
    <property type="entry name" value="PYP-like sensor domain (PAS domain)"/>
    <property type="match status" value="1"/>
</dbReference>
<dbReference type="InterPro" id="IPR052155">
    <property type="entry name" value="Biofilm_reg_signaling"/>
</dbReference>
<dbReference type="Gene3D" id="3.30.70.270">
    <property type="match status" value="1"/>
</dbReference>
<organism evidence="5 6">
    <name type="scientific">Alteromonas stellipolaris</name>
    <dbReference type="NCBI Taxonomy" id="233316"/>
    <lineage>
        <taxon>Bacteria</taxon>
        <taxon>Pseudomonadati</taxon>
        <taxon>Pseudomonadota</taxon>
        <taxon>Gammaproteobacteria</taxon>
        <taxon>Alteromonadales</taxon>
        <taxon>Alteromonadaceae</taxon>
        <taxon>Alteromonas/Salinimonas group</taxon>
        <taxon>Alteromonas</taxon>
    </lineage>
</organism>
<dbReference type="InterPro" id="IPR035965">
    <property type="entry name" value="PAS-like_dom_sf"/>
</dbReference>
<evidence type="ECO:0000313" key="5">
    <source>
        <dbReference type="EMBL" id="AMJ74097.1"/>
    </source>
</evidence>